<organism evidence="2 3">
    <name type="scientific">Clostridium neuense</name>
    <dbReference type="NCBI Taxonomy" id="1728934"/>
    <lineage>
        <taxon>Bacteria</taxon>
        <taxon>Bacillati</taxon>
        <taxon>Bacillota</taxon>
        <taxon>Clostridia</taxon>
        <taxon>Eubacteriales</taxon>
        <taxon>Clostridiaceae</taxon>
        <taxon>Clostridium</taxon>
    </lineage>
</organism>
<dbReference type="InterPro" id="IPR011990">
    <property type="entry name" value="TPR-like_helical_dom_sf"/>
</dbReference>
<dbReference type="PANTHER" id="PTHR12558:SF13">
    <property type="entry name" value="CELL DIVISION CYCLE PROTEIN 27 HOMOLOG"/>
    <property type="match status" value="1"/>
</dbReference>
<comment type="caution">
    <text evidence="2">The sequence shown here is derived from an EMBL/GenBank/DDBJ whole genome shotgun (WGS) entry which is preliminary data.</text>
</comment>
<dbReference type="SUPFAM" id="SSF48452">
    <property type="entry name" value="TPR-like"/>
    <property type="match status" value="1"/>
</dbReference>
<dbReference type="Proteomes" id="UP001623592">
    <property type="component" value="Unassembled WGS sequence"/>
</dbReference>
<name>A0ABW8THD3_9CLOT</name>
<evidence type="ECO:0000313" key="3">
    <source>
        <dbReference type="Proteomes" id="UP001623592"/>
    </source>
</evidence>
<dbReference type="PROSITE" id="PS50005">
    <property type="entry name" value="TPR"/>
    <property type="match status" value="2"/>
</dbReference>
<dbReference type="EMBL" id="JBJIAA010000012">
    <property type="protein sequence ID" value="MFL0251716.1"/>
    <property type="molecule type" value="Genomic_DNA"/>
</dbReference>
<reference evidence="2 3" key="1">
    <citation type="submission" date="2024-11" db="EMBL/GenBank/DDBJ databases">
        <authorList>
            <person name="Heng Y.C."/>
            <person name="Lim A.C.H."/>
            <person name="Lee J.K.Y."/>
            <person name="Kittelmann S."/>
        </authorList>
    </citation>
    <scope>NUCLEOTIDE SEQUENCE [LARGE SCALE GENOMIC DNA]</scope>
    <source>
        <strain evidence="2 3">WILCCON 0114</strain>
    </source>
</reference>
<dbReference type="Pfam" id="PF13181">
    <property type="entry name" value="TPR_8"/>
    <property type="match status" value="1"/>
</dbReference>
<dbReference type="PANTHER" id="PTHR12558">
    <property type="entry name" value="CELL DIVISION CYCLE 16,23,27"/>
    <property type="match status" value="1"/>
</dbReference>
<keyword evidence="3" id="KW-1185">Reference proteome</keyword>
<feature type="repeat" description="TPR" evidence="1">
    <location>
        <begin position="279"/>
        <end position="312"/>
    </location>
</feature>
<proteinExistence type="predicted"/>
<evidence type="ECO:0000313" key="2">
    <source>
        <dbReference type="EMBL" id="MFL0251716.1"/>
    </source>
</evidence>
<dbReference type="Pfam" id="PF13424">
    <property type="entry name" value="TPR_12"/>
    <property type="match status" value="1"/>
</dbReference>
<dbReference type="Gene3D" id="1.25.40.10">
    <property type="entry name" value="Tetratricopeptide repeat domain"/>
    <property type="match status" value="1"/>
</dbReference>
<accession>A0ABW8THD3</accession>
<dbReference type="InterPro" id="IPR019734">
    <property type="entry name" value="TPR_rpt"/>
</dbReference>
<keyword evidence="1" id="KW-0802">TPR repeat</keyword>
<protein>
    <submittedName>
        <fullName evidence="2">Tetratricopeptide repeat protein</fullName>
    </submittedName>
</protein>
<sequence length="356" mass="42062">MSIEQEFKEKVSKLIFLEFKSESIYKIFKVKVSENKYFPVRSERVIDKVKSGEKFKDIPLSFFVEGMFYVLGGDKSFKFNHIYEKILNENLKEFTGYIKGIIVDEVKKEKYEDAYIMLKGLITVEKTEENFDKIMALSETIRDKKSEFKEEELFIIDEAKKIEKYAGPYLYEAFIKNEDKDYEGAWYSINTYIEYGGKVDEKISKFKHSIEDVRNYEKAKEIMHEKPKDALKMFVKLIDEFQDDAILFYYIGMTYRILGNYEKAIYYLNEALMLDNNIVEIFNELGVNYAALNDYDKAISYLRKAFEATKSIEICTNLVMCYLNKGDKEQARLHYAIAKKMKPDDEVVEKLSLIFD</sequence>
<dbReference type="SMART" id="SM00028">
    <property type="entry name" value="TPR"/>
    <property type="match status" value="3"/>
</dbReference>
<feature type="repeat" description="TPR" evidence="1">
    <location>
        <begin position="245"/>
        <end position="278"/>
    </location>
</feature>
<evidence type="ECO:0000256" key="1">
    <source>
        <dbReference type="PROSITE-ProRule" id="PRU00339"/>
    </source>
</evidence>
<dbReference type="RefSeq" id="WP_406788367.1">
    <property type="nucleotide sequence ID" value="NZ_JBJIAA010000012.1"/>
</dbReference>
<gene>
    <name evidence="2" type="ORF">ACJDT4_14960</name>
</gene>